<dbReference type="Proteomes" id="UP000318538">
    <property type="component" value="Chromosome"/>
</dbReference>
<dbReference type="KEGG" id="rlc:K227x_64460"/>
<organism evidence="1 2">
    <name type="scientific">Rubripirellula lacrimiformis</name>
    <dbReference type="NCBI Taxonomy" id="1930273"/>
    <lineage>
        <taxon>Bacteria</taxon>
        <taxon>Pseudomonadati</taxon>
        <taxon>Planctomycetota</taxon>
        <taxon>Planctomycetia</taxon>
        <taxon>Pirellulales</taxon>
        <taxon>Pirellulaceae</taxon>
        <taxon>Rubripirellula</taxon>
    </lineage>
</organism>
<gene>
    <name evidence="1" type="ORF">K227x_64460</name>
</gene>
<protein>
    <submittedName>
        <fullName evidence="1">Uncharacterized protein</fullName>
    </submittedName>
</protein>
<reference evidence="1 2" key="1">
    <citation type="submission" date="2019-02" db="EMBL/GenBank/DDBJ databases">
        <title>Deep-cultivation of Planctomycetes and their phenomic and genomic characterization uncovers novel biology.</title>
        <authorList>
            <person name="Wiegand S."/>
            <person name="Jogler M."/>
            <person name="Boedeker C."/>
            <person name="Pinto D."/>
            <person name="Vollmers J."/>
            <person name="Rivas-Marin E."/>
            <person name="Kohn T."/>
            <person name="Peeters S.H."/>
            <person name="Heuer A."/>
            <person name="Rast P."/>
            <person name="Oberbeckmann S."/>
            <person name="Bunk B."/>
            <person name="Jeske O."/>
            <person name="Meyerdierks A."/>
            <person name="Storesund J.E."/>
            <person name="Kallscheuer N."/>
            <person name="Luecker S."/>
            <person name="Lage O.M."/>
            <person name="Pohl T."/>
            <person name="Merkel B.J."/>
            <person name="Hornburger P."/>
            <person name="Mueller R.-W."/>
            <person name="Bruemmer F."/>
            <person name="Labrenz M."/>
            <person name="Spormann A.M."/>
            <person name="Op den Camp H."/>
            <person name="Overmann J."/>
            <person name="Amann R."/>
            <person name="Jetten M.S.M."/>
            <person name="Mascher T."/>
            <person name="Medema M.H."/>
            <person name="Devos D.P."/>
            <person name="Kaster A.-K."/>
            <person name="Ovreas L."/>
            <person name="Rohde M."/>
            <person name="Galperin M.Y."/>
            <person name="Jogler C."/>
        </authorList>
    </citation>
    <scope>NUCLEOTIDE SEQUENCE [LARGE SCALE GENOMIC DNA]</scope>
    <source>
        <strain evidence="1 2">K22_7</strain>
    </source>
</reference>
<name>A0A517NLK6_9BACT</name>
<dbReference type="AlphaFoldDB" id="A0A517NLK6"/>
<evidence type="ECO:0000313" key="2">
    <source>
        <dbReference type="Proteomes" id="UP000318538"/>
    </source>
</evidence>
<evidence type="ECO:0000313" key="1">
    <source>
        <dbReference type="EMBL" id="QDT08016.1"/>
    </source>
</evidence>
<sequence length="42" mass="4567">MADAIAMPTNVKHDGADWQPTYQIKPARAQAEAMTPRTAPSK</sequence>
<accession>A0A517NLK6</accession>
<proteinExistence type="predicted"/>
<keyword evidence="2" id="KW-1185">Reference proteome</keyword>
<dbReference type="EMBL" id="CP036525">
    <property type="protein sequence ID" value="QDT08016.1"/>
    <property type="molecule type" value="Genomic_DNA"/>
</dbReference>